<comment type="similarity">
    <text evidence="10">Belongs to the insect chemoreceptor superfamily. Heteromeric odorant receptor channel (TC 1.A.69) family.</text>
</comment>
<evidence type="ECO:0000256" key="7">
    <source>
        <dbReference type="ARBA" id="ARBA00023136"/>
    </source>
</evidence>
<dbReference type="EMBL" id="JADBJN010000001">
    <property type="protein sequence ID" value="KAG5683304.1"/>
    <property type="molecule type" value="Genomic_DNA"/>
</dbReference>
<dbReference type="OrthoDB" id="6617147at2759"/>
<feature type="transmembrane region" description="Helical" evidence="10">
    <location>
        <begin position="48"/>
        <end position="68"/>
    </location>
</feature>
<evidence type="ECO:0000256" key="9">
    <source>
        <dbReference type="ARBA" id="ARBA00023224"/>
    </source>
</evidence>
<evidence type="ECO:0000256" key="6">
    <source>
        <dbReference type="ARBA" id="ARBA00022989"/>
    </source>
</evidence>
<accession>A0A9J6CMX8</accession>
<sequence>MANAKENFIKTESLVTFSKSIWKILLFDYQYEERIIFNRKLSSIMKNLRNFFFSIFVINLVLYTLVNANYIFELAVTHDFDFKRFTGAFTYISSTIMTLVKYSCIYFNKTAIERILNSLPKQYNKTELKNLKLDKFLTKYQRFVIVHRYIHLQVPIIFLFILLVMATIKAGHKIYPFEIKFPFDAFRNDVYPFLLFWVLLAHVLYLTSFTFVENFTFGLTTIVATELKILAENYRRIKDQPENIINSIKRQNELYDIVEKIQKIFSISFFTNFLLSSLLICFTAFICSISPDPTTMIFNALFSLVSMIQIFIQCFFGQILYDAGIDVLNGINECGWEDMKDKKLKKLIMIIIMRSQKPTAFSLLGIWHITLEQFQSILRSTYSYFTLCRRILVDLK</sequence>
<evidence type="ECO:0000256" key="10">
    <source>
        <dbReference type="RuleBase" id="RU351113"/>
    </source>
</evidence>
<organism evidence="11 12">
    <name type="scientific">Polypedilum vanderplanki</name>
    <name type="common">Sleeping chironomid midge</name>
    <dbReference type="NCBI Taxonomy" id="319348"/>
    <lineage>
        <taxon>Eukaryota</taxon>
        <taxon>Metazoa</taxon>
        <taxon>Ecdysozoa</taxon>
        <taxon>Arthropoda</taxon>
        <taxon>Hexapoda</taxon>
        <taxon>Insecta</taxon>
        <taxon>Pterygota</taxon>
        <taxon>Neoptera</taxon>
        <taxon>Endopterygota</taxon>
        <taxon>Diptera</taxon>
        <taxon>Nematocera</taxon>
        <taxon>Chironomoidea</taxon>
        <taxon>Chironomidae</taxon>
        <taxon>Chironominae</taxon>
        <taxon>Polypedilum</taxon>
        <taxon>Polypedilum</taxon>
    </lineage>
</organism>
<dbReference type="PANTHER" id="PTHR21137">
    <property type="entry name" value="ODORANT RECEPTOR"/>
    <property type="match status" value="1"/>
</dbReference>
<comment type="subcellular location">
    <subcellularLocation>
        <location evidence="1 10">Cell membrane</location>
        <topology evidence="1 10">Multi-pass membrane protein</topology>
    </subcellularLocation>
</comment>
<keyword evidence="6 10" id="KW-1133">Transmembrane helix</keyword>
<dbReference type="GO" id="GO:0005886">
    <property type="term" value="C:plasma membrane"/>
    <property type="evidence" value="ECO:0007669"/>
    <property type="project" value="UniProtKB-SubCell"/>
</dbReference>
<evidence type="ECO:0000256" key="4">
    <source>
        <dbReference type="ARBA" id="ARBA00022692"/>
    </source>
</evidence>
<keyword evidence="8 10" id="KW-0675">Receptor</keyword>
<keyword evidence="3 10" id="KW-0716">Sensory transduction</keyword>
<evidence type="ECO:0000313" key="11">
    <source>
        <dbReference type="EMBL" id="KAG5683304.1"/>
    </source>
</evidence>
<evidence type="ECO:0000256" key="3">
    <source>
        <dbReference type="ARBA" id="ARBA00022606"/>
    </source>
</evidence>
<keyword evidence="5 10" id="KW-0552">Olfaction</keyword>
<proteinExistence type="inferred from homology"/>
<feature type="transmembrane region" description="Helical" evidence="10">
    <location>
        <begin position="88"/>
        <end position="107"/>
    </location>
</feature>
<keyword evidence="12" id="KW-1185">Reference proteome</keyword>
<keyword evidence="2" id="KW-1003">Cell membrane</keyword>
<dbReference type="GO" id="GO:0005549">
    <property type="term" value="F:odorant binding"/>
    <property type="evidence" value="ECO:0007669"/>
    <property type="project" value="InterPro"/>
</dbReference>
<evidence type="ECO:0000313" key="12">
    <source>
        <dbReference type="Proteomes" id="UP001107558"/>
    </source>
</evidence>
<evidence type="ECO:0000256" key="8">
    <source>
        <dbReference type="ARBA" id="ARBA00023170"/>
    </source>
</evidence>
<dbReference type="AlphaFoldDB" id="A0A9J6CMX8"/>
<evidence type="ECO:0000256" key="2">
    <source>
        <dbReference type="ARBA" id="ARBA00022475"/>
    </source>
</evidence>
<dbReference type="GO" id="GO:0007165">
    <property type="term" value="P:signal transduction"/>
    <property type="evidence" value="ECO:0007669"/>
    <property type="project" value="UniProtKB-KW"/>
</dbReference>
<keyword evidence="9 10" id="KW-0807">Transducer</keyword>
<keyword evidence="4 10" id="KW-0812">Transmembrane</keyword>
<name>A0A9J6CMX8_POLVA</name>
<evidence type="ECO:0000256" key="1">
    <source>
        <dbReference type="ARBA" id="ARBA00004651"/>
    </source>
</evidence>
<dbReference type="Proteomes" id="UP001107558">
    <property type="component" value="Chromosome 1"/>
</dbReference>
<feature type="transmembrane region" description="Helical" evidence="10">
    <location>
        <begin position="297"/>
        <end position="321"/>
    </location>
</feature>
<feature type="transmembrane region" description="Helical" evidence="10">
    <location>
        <begin position="190"/>
        <end position="212"/>
    </location>
</feature>
<protein>
    <recommendedName>
        <fullName evidence="10">Odorant receptor</fullName>
    </recommendedName>
</protein>
<dbReference type="PANTHER" id="PTHR21137:SF35">
    <property type="entry name" value="ODORANT RECEPTOR 19A-RELATED"/>
    <property type="match status" value="1"/>
</dbReference>
<dbReference type="Pfam" id="PF02949">
    <property type="entry name" value="7tm_6"/>
    <property type="match status" value="1"/>
</dbReference>
<gene>
    <name evidence="11" type="ORF">PVAND_012591</name>
</gene>
<comment type="caution">
    <text evidence="11">The sequence shown here is derived from an EMBL/GenBank/DDBJ whole genome shotgun (WGS) entry which is preliminary data.</text>
</comment>
<dbReference type="GO" id="GO:0004984">
    <property type="term" value="F:olfactory receptor activity"/>
    <property type="evidence" value="ECO:0007669"/>
    <property type="project" value="InterPro"/>
</dbReference>
<feature type="transmembrane region" description="Helical" evidence="10">
    <location>
        <begin position="149"/>
        <end position="170"/>
    </location>
</feature>
<comment type="caution">
    <text evidence="10">Lacks conserved residue(s) required for the propagation of feature annotation.</text>
</comment>
<reference evidence="11" key="1">
    <citation type="submission" date="2021-03" db="EMBL/GenBank/DDBJ databases">
        <title>Chromosome level genome of the anhydrobiotic midge Polypedilum vanderplanki.</title>
        <authorList>
            <person name="Yoshida Y."/>
            <person name="Kikawada T."/>
            <person name="Gusev O."/>
        </authorList>
    </citation>
    <scope>NUCLEOTIDE SEQUENCE</scope>
    <source>
        <strain evidence="11">NIAS01</strain>
        <tissue evidence="11">Whole body or cell culture</tissue>
    </source>
</reference>
<dbReference type="InterPro" id="IPR004117">
    <property type="entry name" value="7tm6_olfct_rcpt"/>
</dbReference>
<keyword evidence="7 10" id="KW-0472">Membrane</keyword>
<feature type="transmembrane region" description="Helical" evidence="10">
    <location>
        <begin position="269"/>
        <end position="291"/>
    </location>
</feature>
<evidence type="ECO:0000256" key="5">
    <source>
        <dbReference type="ARBA" id="ARBA00022725"/>
    </source>
</evidence>